<evidence type="ECO:0000256" key="1">
    <source>
        <dbReference type="ARBA" id="ARBA00022676"/>
    </source>
</evidence>
<dbReference type="PANTHER" id="PTHR30160:SF1">
    <property type="entry name" value="LIPOPOLYSACCHARIDE 1,2-N-ACETYLGLUCOSAMINETRANSFERASE-RELATED"/>
    <property type="match status" value="1"/>
</dbReference>
<dbReference type="Pfam" id="PF01075">
    <property type="entry name" value="Glyco_transf_9"/>
    <property type="match status" value="1"/>
</dbReference>
<dbReference type="SUPFAM" id="SSF53756">
    <property type="entry name" value="UDP-Glycosyltransferase/glycogen phosphorylase"/>
    <property type="match status" value="1"/>
</dbReference>
<comment type="caution">
    <text evidence="3">The sequence shown here is derived from an EMBL/GenBank/DDBJ whole genome shotgun (WGS) entry which is preliminary data.</text>
</comment>
<dbReference type="RefSeq" id="WP_138086362.1">
    <property type="nucleotide sequence ID" value="NZ_VAUV01000007.1"/>
</dbReference>
<sequence length="347" mass="38448">MPPQSVVVFKVNQIGDAICFLPVLQKLLASKGVGSIHLWTTPAAAPILACDPSIQVHTLPLPAFNGAWKNPLRFFQIVKTTTHARPDACLLDWDQGNVAHLAAAMSGATHVIGGTNPNVRLNGRLRYRSVPQPDTRTPQWCWDIGRLFADVVLKEPWEATPPMPDLSHLTGPTHSICRTPHSPVLIHPGASREYQRWPIGRYLELASLLVKSHPVTMVQPRELPPIEVPLGVSMIAPTTLAQLATAIASSSLFIGNNSGPMNFAIALGIPSVVPWGPTAPNWAAQWHPERHLSLIRKELPCIGCDTRNKDSQCHNDQELHACMRRWQTHEMLTECLRWHDQWSTIPQ</sequence>
<dbReference type="PANTHER" id="PTHR30160">
    <property type="entry name" value="TETRAACYLDISACCHARIDE 4'-KINASE-RELATED"/>
    <property type="match status" value="1"/>
</dbReference>
<name>A0A5R8KF23_9BACT</name>
<keyword evidence="4" id="KW-1185">Reference proteome</keyword>
<protein>
    <submittedName>
        <fullName evidence="3">Glycosyltransferase family 9 protein</fullName>
    </submittedName>
</protein>
<evidence type="ECO:0000313" key="3">
    <source>
        <dbReference type="EMBL" id="TLD70892.1"/>
    </source>
</evidence>
<proteinExistence type="predicted"/>
<keyword evidence="2 3" id="KW-0808">Transferase</keyword>
<evidence type="ECO:0000256" key="2">
    <source>
        <dbReference type="ARBA" id="ARBA00022679"/>
    </source>
</evidence>
<dbReference type="CDD" id="cd03789">
    <property type="entry name" value="GT9_LPS_heptosyltransferase"/>
    <property type="match status" value="1"/>
</dbReference>
<dbReference type="EMBL" id="VAUV01000007">
    <property type="protein sequence ID" value="TLD70892.1"/>
    <property type="molecule type" value="Genomic_DNA"/>
</dbReference>
<organism evidence="3 4">
    <name type="scientific">Phragmitibacter flavus</name>
    <dbReference type="NCBI Taxonomy" id="2576071"/>
    <lineage>
        <taxon>Bacteria</taxon>
        <taxon>Pseudomonadati</taxon>
        <taxon>Verrucomicrobiota</taxon>
        <taxon>Verrucomicrobiia</taxon>
        <taxon>Verrucomicrobiales</taxon>
        <taxon>Verrucomicrobiaceae</taxon>
        <taxon>Phragmitibacter</taxon>
    </lineage>
</organism>
<dbReference type="GO" id="GO:0005829">
    <property type="term" value="C:cytosol"/>
    <property type="evidence" value="ECO:0007669"/>
    <property type="project" value="TreeGrafter"/>
</dbReference>
<dbReference type="InterPro" id="IPR051199">
    <property type="entry name" value="LPS_LOS_Heptosyltrfase"/>
</dbReference>
<dbReference type="Gene3D" id="3.40.50.2000">
    <property type="entry name" value="Glycogen Phosphorylase B"/>
    <property type="match status" value="2"/>
</dbReference>
<dbReference type="GO" id="GO:0008713">
    <property type="term" value="F:ADP-heptose-lipopolysaccharide heptosyltransferase activity"/>
    <property type="evidence" value="ECO:0007669"/>
    <property type="project" value="TreeGrafter"/>
</dbReference>
<dbReference type="AlphaFoldDB" id="A0A5R8KF23"/>
<dbReference type="GO" id="GO:0009244">
    <property type="term" value="P:lipopolysaccharide core region biosynthetic process"/>
    <property type="evidence" value="ECO:0007669"/>
    <property type="project" value="TreeGrafter"/>
</dbReference>
<dbReference type="OrthoDB" id="182963at2"/>
<keyword evidence="1" id="KW-0328">Glycosyltransferase</keyword>
<accession>A0A5R8KF23</accession>
<dbReference type="Proteomes" id="UP000306196">
    <property type="component" value="Unassembled WGS sequence"/>
</dbReference>
<reference evidence="3 4" key="1">
    <citation type="submission" date="2019-05" db="EMBL/GenBank/DDBJ databases">
        <title>Verrucobacter flavum gen. nov., sp. nov. a new member of the family Verrucomicrobiaceae.</title>
        <authorList>
            <person name="Szuroczki S."/>
            <person name="Abbaszade G."/>
            <person name="Szabo A."/>
            <person name="Felfoldi T."/>
            <person name="Schumann P."/>
            <person name="Boka K."/>
            <person name="Keki Z."/>
            <person name="Toumi M."/>
            <person name="Toth E."/>
        </authorList>
    </citation>
    <scope>NUCLEOTIDE SEQUENCE [LARGE SCALE GENOMIC DNA]</scope>
    <source>
        <strain evidence="3 4">MG-N-17</strain>
    </source>
</reference>
<dbReference type="InterPro" id="IPR002201">
    <property type="entry name" value="Glyco_trans_9"/>
</dbReference>
<gene>
    <name evidence="3" type="ORF">FEM03_11345</name>
</gene>
<evidence type="ECO:0000313" key="4">
    <source>
        <dbReference type="Proteomes" id="UP000306196"/>
    </source>
</evidence>